<keyword evidence="3" id="KW-1185">Reference proteome</keyword>
<dbReference type="PANTHER" id="PTHR47505">
    <property type="entry name" value="DNA UTILIZATION PROTEIN YHGH"/>
    <property type="match status" value="1"/>
</dbReference>
<dbReference type="InterPro" id="IPR051910">
    <property type="entry name" value="ComF/GntX_DNA_util-trans"/>
</dbReference>
<sequence length="205" mass="24014">MFKKIFSELFDNRCISCETRTNFNTIICDDCIQTVKNPTITDGVFNTYHMTYYDEKMKKIIRKYKYGNFTKISKYLAEMIMDLLIYYKLDVENYKVTSVPSNYISYINRGFTPAELIAKEFSKLSGLEYIKLYKSLTLKKQASLGHHQRSDNVHKKIKLTKSVPEYIIIIDDVYTTGASMNECYKLIKDQVKNVYGMTVSKAHRN</sequence>
<dbReference type="Gene3D" id="3.40.50.2020">
    <property type="match status" value="1"/>
</dbReference>
<dbReference type="SUPFAM" id="SSF53271">
    <property type="entry name" value="PRTase-like"/>
    <property type="match status" value="1"/>
</dbReference>
<reference evidence="2 3" key="1">
    <citation type="submission" date="2016-10" db="EMBL/GenBank/DDBJ databases">
        <authorList>
            <person name="de Groot N.N."/>
        </authorList>
    </citation>
    <scope>NUCLEOTIDE SEQUENCE [LARGE SCALE GENOMIC DNA]</scope>
    <source>
        <strain evidence="2 3">WG14</strain>
    </source>
</reference>
<organism evidence="2 3">
    <name type="scientific">Geotoga petraea</name>
    <dbReference type="NCBI Taxonomy" id="28234"/>
    <lineage>
        <taxon>Bacteria</taxon>
        <taxon>Thermotogati</taxon>
        <taxon>Thermotogota</taxon>
        <taxon>Thermotogae</taxon>
        <taxon>Petrotogales</taxon>
        <taxon>Petrotogaceae</taxon>
        <taxon>Geotoga</taxon>
    </lineage>
</organism>
<protein>
    <submittedName>
        <fullName evidence="2">Competence protein ComFC</fullName>
    </submittedName>
</protein>
<name>A0A1G6NLT5_9BACT</name>
<dbReference type="CDD" id="cd06223">
    <property type="entry name" value="PRTases_typeI"/>
    <property type="match status" value="1"/>
</dbReference>
<dbReference type="InterPro" id="IPR029057">
    <property type="entry name" value="PRTase-like"/>
</dbReference>
<dbReference type="STRING" id="28234.SAMN04488588_1568"/>
<dbReference type="PANTHER" id="PTHR47505:SF1">
    <property type="entry name" value="DNA UTILIZATION PROTEIN YHGH"/>
    <property type="match status" value="1"/>
</dbReference>
<dbReference type="InterPro" id="IPR000836">
    <property type="entry name" value="PRTase_dom"/>
</dbReference>
<dbReference type="AlphaFoldDB" id="A0A1G6NLT5"/>
<gene>
    <name evidence="2" type="ORF">SAMN04488588_1568</name>
</gene>
<proteinExistence type="inferred from homology"/>
<dbReference type="EMBL" id="FMYV01000006">
    <property type="protein sequence ID" value="SDC68277.1"/>
    <property type="molecule type" value="Genomic_DNA"/>
</dbReference>
<evidence type="ECO:0000313" key="3">
    <source>
        <dbReference type="Proteomes" id="UP000199322"/>
    </source>
</evidence>
<dbReference type="Proteomes" id="UP000199322">
    <property type="component" value="Unassembled WGS sequence"/>
</dbReference>
<evidence type="ECO:0000313" key="2">
    <source>
        <dbReference type="EMBL" id="SDC68277.1"/>
    </source>
</evidence>
<accession>A0A1G6NLT5</accession>
<evidence type="ECO:0000256" key="1">
    <source>
        <dbReference type="ARBA" id="ARBA00008007"/>
    </source>
</evidence>
<comment type="similarity">
    <text evidence="1">Belongs to the ComF/GntX family.</text>
</comment>